<accession>A0A4Q1B1A8</accession>
<evidence type="ECO:0000313" key="1">
    <source>
        <dbReference type="EMBL" id="RXK11548.1"/>
    </source>
</evidence>
<dbReference type="OrthoDB" id="5326713at2"/>
<gene>
    <name evidence="1" type="ORF">CP965_13490</name>
</gene>
<name>A0A4Q1B1A8_9BACT</name>
<reference evidence="1 2" key="1">
    <citation type="submission" date="2017-09" db="EMBL/GenBank/DDBJ databases">
        <title>Genomics of the genus Arcobacter.</title>
        <authorList>
            <person name="Perez-Cataluna A."/>
            <person name="Figueras M.J."/>
            <person name="Salas-Masso N."/>
        </authorList>
    </citation>
    <scope>NUCLEOTIDE SEQUENCE [LARGE SCALE GENOMIC DNA]</scope>
    <source>
        <strain evidence="1 2">F156-34</strain>
    </source>
</reference>
<keyword evidence="2" id="KW-1185">Reference proteome</keyword>
<dbReference type="AlphaFoldDB" id="A0A4Q1B1A8"/>
<dbReference type="Proteomes" id="UP000289718">
    <property type="component" value="Unassembled WGS sequence"/>
</dbReference>
<proteinExistence type="predicted"/>
<comment type="caution">
    <text evidence="1">The sequence shown here is derived from an EMBL/GenBank/DDBJ whole genome shotgun (WGS) entry which is preliminary data.</text>
</comment>
<dbReference type="RefSeq" id="WP_129062639.1">
    <property type="nucleotide sequence ID" value="NZ_NXIE01000007.1"/>
</dbReference>
<organism evidence="1 2">
    <name type="scientific">Halarcobacter mediterraneus</name>
    <dbReference type="NCBI Taxonomy" id="2023153"/>
    <lineage>
        <taxon>Bacteria</taxon>
        <taxon>Pseudomonadati</taxon>
        <taxon>Campylobacterota</taxon>
        <taxon>Epsilonproteobacteria</taxon>
        <taxon>Campylobacterales</taxon>
        <taxon>Arcobacteraceae</taxon>
        <taxon>Halarcobacter</taxon>
    </lineage>
</organism>
<evidence type="ECO:0000313" key="2">
    <source>
        <dbReference type="Proteomes" id="UP000289718"/>
    </source>
</evidence>
<protein>
    <submittedName>
        <fullName evidence="1">Uncharacterized protein</fullName>
    </submittedName>
</protein>
<sequence length="270" mass="30897">MQNKVEKILNSDYIVSFGSFLAQDNEFVKEAIIESIAKKSSEFIYMHPVDNVDIKVYYSQFIKYEVGSEEGIATMLLDTFVKNPSEEIKAYLNDLDMGYISAESSAGEEEFEEAKEKEEEKTSKCLLVGRDITTHERVENIIKILAALKKYSDLEIICLDEKTQEAVDACLDENLEEVEELHSYNGTVVYTIFDQEACQKLVGSQSFAKIAKIQDKDEVYLNFEGQRLKKQFIINKDLYGTIALCPIEKENISFLVEGYRYKQVGIEKAE</sequence>
<dbReference type="EMBL" id="NXIE01000007">
    <property type="protein sequence ID" value="RXK11548.1"/>
    <property type="molecule type" value="Genomic_DNA"/>
</dbReference>